<keyword evidence="6" id="KW-1185">Reference proteome</keyword>
<accession>A0A1J8PH85</accession>
<protein>
    <recommendedName>
        <fullName evidence="4">Crinkler effector protein N-terminal domain-containing protein</fullName>
    </recommendedName>
</protein>
<dbReference type="EMBL" id="LVVM01006318">
    <property type="protein sequence ID" value="OJA08341.1"/>
    <property type="molecule type" value="Genomic_DNA"/>
</dbReference>
<evidence type="ECO:0000256" key="3">
    <source>
        <dbReference type="ARBA" id="ARBA00022525"/>
    </source>
</evidence>
<sequence>MLQLNCWALGDYPSNVFSIEIGSAQPWVRLTDVIKGANEHAFSDIDAAGLRLWKVKIDLKEVIDLKTLGIEDMSTIAEKFERLVGSRRIPFRTCSRLHIIVERCHASRTWAAREPLITLQALYDVVLNKPDALLERQTVRYEMETMHEGEIKRESKSLSCNIFNIEDHVERLSSMIPVCARLMGLLGSVGKSVFILCMLLKRMQDASPVAIQHRKSSGYFLINDHGVSWYCNADGDPLDTDEDVWSLCYSNDEATSPRAFRFSQTARVIQAMSLQECHWYDRISHFGALQYSKDIWEEEELAMLPCVIEKVTKMLYLLSKWGLFPRFVDGSHPEPSIGGHHVR</sequence>
<dbReference type="GO" id="GO:0043657">
    <property type="term" value="C:host cell"/>
    <property type="evidence" value="ECO:0007669"/>
    <property type="project" value="UniProtKB-SubCell"/>
</dbReference>
<evidence type="ECO:0000259" key="4">
    <source>
        <dbReference type="Pfam" id="PF20147"/>
    </source>
</evidence>
<dbReference type="Proteomes" id="UP000183567">
    <property type="component" value="Unassembled WGS sequence"/>
</dbReference>
<keyword evidence="3" id="KW-0964">Secreted</keyword>
<dbReference type="OrthoDB" id="2427869at2759"/>
<gene>
    <name evidence="5" type="ORF">AZE42_07125</name>
</gene>
<evidence type="ECO:0000256" key="2">
    <source>
        <dbReference type="ARBA" id="ARBA00004613"/>
    </source>
</evidence>
<comment type="subcellular location">
    <subcellularLocation>
        <location evidence="1">Host cell</location>
    </subcellularLocation>
    <subcellularLocation>
        <location evidence="2">Secreted</location>
    </subcellularLocation>
</comment>
<dbReference type="Pfam" id="PF20147">
    <property type="entry name" value="Crinkler"/>
    <property type="match status" value="1"/>
</dbReference>
<dbReference type="AlphaFoldDB" id="A0A1J8PH85"/>
<proteinExistence type="predicted"/>
<dbReference type="GO" id="GO:0005576">
    <property type="term" value="C:extracellular region"/>
    <property type="evidence" value="ECO:0007669"/>
    <property type="project" value="UniProtKB-SubCell"/>
</dbReference>
<organism evidence="5 6">
    <name type="scientific">Rhizopogon vesiculosus</name>
    <dbReference type="NCBI Taxonomy" id="180088"/>
    <lineage>
        <taxon>Eukaryota</taxon>
        <taxon>Fungi</taxon>
        <taxon>Dikarya</taxon>
        <taxon>Basidiomycota</taxon>
        <taxon>Agaricomycotina</taxon>
        <taxon>Agaricomycetes</taxon>
        <taxon>Agaricomycetidae</taxon>
        <taxon>Boletales</taxon>
        <taxon>Suillineae</taxon>
        <taxon>Rhizopogonaceae</taxon>
        <taxon>Rhizopogon</taxon>
    </lineage>
</organism>
<feature type="domain" description="Crinkler effector protein N-terminal" evidence="4">
    <location>
        <begin position="2"/>
        <end position="101"/>
    </location>
</feature>
<name>A0A1J8PH85_9AGAM</name>
<comment type="caution">
    <text evidence="5">The sequence shown here is derived from an EMBL/GenBank/DDBJ whole genome shotgun (WGS) entry which is preliminary data.</text>
</comment>
<dbReference type="InterPro" id="IPR045379">
    <property type="entry name" value="Crinkler_N"/>
</dbReference>
<evidence type="ECO:0000313" key="5">
    <source>
        <dbReference type="EMBL" id="OJA08341.1"/>
    </source>
</evidence>
<reference evidence="5 6" key="1">
    <citation type="submission" date="2016-03" db="EMBL/GenBank/DDBJ databases">
        <title>Comparative genomics of the ectomycorrhizal sister species Rhizopogon vinicolor and Rhizopogon vesiculosus (Basidiomycota: Boletales) reveals a divergence of the mating type B locus.</title>
        <authorList>
            <person name="Mujic A.B."/>
            <person name="Kuo A."/>
            <person name="Tritt A."/>
            <person name="Lipzen A."/>
            <person name="Chen C."/>
            <person name="Johnson J."/>
            <person name="Sharma A."/>
            <person name="Barry K."/>
            <person name="Grigoriev I.V."/>
            <person name="Spatafora J.W."/>
        </authorList>
    </citation>
    <scope>NUCLEOTIDE SEQUENCE [LARGE SCALE GENOMIC DNA]</scope>
    <source>
        <strain evidence="5 6">AM-OR11-056</strain>
    </source>
</reference>
<evidence type="ECO:0000313" key="6">
    <source>
        <dbReference type="Proteomes" id="UP000183567"/>
    </source>
</evidence>
<evidence type="ECO:0000256" key="1">
    <source>
        <dbReference type="ARBA" id="ARBA00004340"/>
    </source>
</evidence>